<keyword evidence="2" id="KW-1185">Reference proteome</keyword>
<reference evidence="2" key="1">
    <citation type="journal article" date="2020" name="ISME J.">
        <title>Comparative genomics reveals insights into cyanobacterial evolution and habitat adaptation.</title>
        <authorList>
            <person name="Chen M.Y."/>
            <person name="Teng W.K."/>
            <person name="Zhao L."/>
            <person name="Hu C.X."/>
            <person name="Zhou Y.K."/>
            <person name="Han B.P."/>
            <person name="Song L.R."/>
            <person name="Shu W.S."/>
        </authorList>
    </citation>
    <scope>NUCLEOTIDE SEQUENCE [LARGE SCALE GENOMIC DNA]</scope>
    <source>
        <strain evidence="2">FACHB-251</strain>
    </source>
</reference>
<dbReference type="EMBL" id="JACJQU010000013">
    <property type="protein sequence ID" value="MBD2295580.1"/>
    <property type="molecule type" value="Genomic_DNA"/>
</dbReference>
<sequence length="92" mass="9379">MVDDSGGATLIVVFCGAAAGCELLGTITLTSVFSCLGVCDCGTSTLTLTLGALCGRTGTTAGTGTRSTVLDLNNKNLVRYSQILTSVVQKYH</sequence>
<organism evidence="1 2">
    <name type="scientific">Anabaena sphaerica FACHB-251</name>
    <dbReference type="NCBI Taxonomy" id="2692883"/>
    <lineage>
        <taxon>Bacteria</taxon>
        <taxon>Bacillati</taxon>
        <taxon>Cyanobacteriota</taxon>
        <taxon>Cyanophyceae</taxon>
        <taxon>Nostocales</taxon>
        <taxon>Nostocaceae</taxon>
        <taxon>Anabaena</taxon>
    </lineage>
</organism>
<gene>
    <name evidence="1" type="ORF">H6G06_19410</name>
</gene>
<protein>
    <submittedName>
        <fullName evidence="1">Uncharacterized protein</fullName>
    </submittedName>
</protein>
<proteinExistence type="predicted"/>
<dbReference type="Proteomes" id="UP000662185">
    <property type="component" value="Unassembled WGS sequence"/>
</dbReference>
<comment type="caution">
    <text evidence="1">The sequence shown here is derived from an EMBL/GenBank/DDBJ whole genome shotgun (WGS) entry which is preliminary data.</text>
</comment>
<name>A0A927A3E2_9NOST</name>
<evidence type="ECO:0000313" key="1">
    <source>
        <dbReference type="EMBL" id="MBD2295580.1"/>
    </source>
</evidence>
<evidence type="ECO:0000313" key="2">
    <source>
        <dbReference type="Proteomes" id="UP000662185"/>
    </source>
</evidence>
<dbReference type="AlphaFoldDB" id="A0A927A3E2"/>
<accession>A0A927A3E2</accession>